<keyword evidence="2" id="KW-1185">Reference proteome</keyword>
<accession>A0ABM3Z623</accession>
<gene>
    <name evidence="3" type="primary">POLD4</name>
</gene>
<dbReference type="GeneID" id="117675348"/>
<dbReference type="InterPro" id="IPR007218">
    <property type="entry name" value="DNA_pol_delta_4"/>
</dbReference>
<dbReference type="PANTHER" id="PTHR14303">
    <property type="entry name" value="DNA POLYMERASE DELTA SUBUNIT 4"/>
    <property type="match status" value="1"/>
</dbReference>
<name>A0ABM3Z623_PANGU</name>
<dbReference type="PANTHER" id="PTHR14303:SF0">
    <property type="entry name" value="DNA POLYMERASE DELTA SUBUNIT 4"/>
    <property type="match status" value="1"/>
</dbReference>
<dbReference type="RefSeq" id="XP_060543815.1">
    <property type="nucleotide sequence ID" value="XM_060687832.1"/>
</dbReference>
<dbReference type="Proteomes" id="UP001652622">
    <property type="component" value="Unplaced"/>
</dbReference>
<proteinExistence type="predicted"/>
<evidence type="ECO:0000256" key="1">
    <source>
        <dbReference type="SAM" id="MobiDB-lite"/>
    </source>
</evidence>
<feature type="region of interest" description="Disordered" evidence="1">
    <location>
        <begin position="210"/>
        <end position="233"/>
    </location>
</feature>
<organism evidence="2 3">
    <name type="scientific">Pantherophis guttatus</name>
    <name type="common">Corn snake</name>
    <name type="synonym">Elaphe guttata</name>
    <dbReference type="NCBI Taxonomy" id="94885"/>
    <lineage>
        <taxon>Eukaryota</taxon>
        <taxon>Metazoa</taxon>
        <taxon>Chordata</taxon>
        <taxon>Craniata</taxon>
        <taxon>Vertebrata</taxon>
        <taxon>Euteleostomi</taxon>
        <taxon>Lepidosauria</taxon>
        <taxon>Squamata</taxon>
        <taxon>Bifurcata</taxon>
        <taxon>Unidentata</taxon>
        <taxon>Episquamata</taxon>
        <taxon>Toxicofera</taxon>
        <taxon>Serpentes</taxon>
        <taxon>Colubroidea</taxon>
        <taxon>Colubridae</taxon>
        <taxon>Colubrinae</taxon>
        <taxon>Pantherophis</taxon>
    </lineage>
</organism>
<sequence>MRQQLHSTRAIPGCWETSFAAGPPSPLLRSHETFRALLGPVAIREDGARRISPSLERRSGTSHGAMSRKGLITDCFQVVKKEGGGKERKEAQSPPQVLVQAESDLQDTAQPDQLEILKQFDLSWQYGPCTGITRMQRWERAKFLGLNPPTTVQDLLLKYNKDPFVIYRYLTRTKLTSIVMEMSNMEMVSRMFFNLPVFSTAPIFPGGLPSKYQSKNQNRNGGKSMTELTTDHE</sequence>
<evidence type="ECO:0000313" key="3">
    <source>
        <dbReference type="RefSeq" id="XP_060543815.1"/>
    </source>
</evidence>
<evidence type="ECO:0000313" key="2">
    <source>
        <dbReference type="Proteomes" id="UP001652622"/>
    </source>
</evidence>
<protein>
    <submittedName>
        <fullName evidence="3">DNA polymerase delta subunit 4 isoform X1</fullName>
    </submittedName>
</protein>
<dbReference type="Pfam" id="PF04081">
    <property type="entry name" value="DNA_pol_delta_4"/>
    <property type="match status" value="1"/>
</dbReference>
<reference evidence="3" key="1">
    <citation type="submission" date="2025-08" db="UniProtKB">
        <authorList>
            <consortium name="RefSeq"/>
        </authorList>
    </citation>
    <scope>IDENTIFICATION</scope>
    <source>
        <tissue evidence="3">Blood</tissue>
    </source>
</reference>
<feature type="compositionally biased region" description="Polar residues" evidence="1">
    <location>
        <begin position="211"/>
        <end position="233"/>
    </location>
</feature>